<dbReference type="InterPro" id="IPR021886">
    <property type="entry name" value="MgsA_C"/>
</dbReference>
<dbReference type="Gene3D" id="1.10.8.60">
    <property type="match status" value="1"/>
</dbReference>
<dbReference type="InterPro" id="IPR008921">
    <property type="entry name" value="DNA_pol3_clamp-load_cplx_C"/>
</dbReference>
<name>A0AAJ6K7F5_BRAPL</name>
<dbReference type="GO" id="GO:0016887">
    <property type="term" value="F:ATP hydrolysis activity"/>
    <property type="evidence" value="ECO:0007669"/>
    <property type="project" value="InterPro"/>
</dbReference>
<evidence type="ECO:0000313" key="9">
    <source>
        <dbReference type="EMBL" id="WIH94115.1"/>
    </source>
</evidence>
<evidence type="ECO:0000256" key="6">
    <source>
        <dbReference type="ARBA" id="ARBA00022840"/>
    </source>
</evidence>
<dbReference type="InterPro" id="IPR032423">
    <property type="entry name" value="AAA_assoc_2"/>
</dbReference>
<keyword evidence="7" id="KW-0175">Coiled coil</keyword>
<dbReference type="SUPFAM" id="SSF48019">
    <property type="entry name" value="post-AAA+ oligomerization domain-like"/>
    <property type="match status" value="1"/>
</dbReference>
<keyword evidence="6" id="KW-0067">ATP-binding</keyword>
<dbReference type="GO" id="GO:0008047">
    <property type="term" value="F:enzyme activator activity"/>
    <property type="evidence" value="ECO:0007669"/>
    <property type="project" value="TreeGrafter"/>
</dbReference>
<evidence type="ECO:0000256" key="3">
    <source>
        <dbReference type="ARBA" id="ARBA00020776"/>
    </source>
</evidence>
<dbReference type="EMBL" id="CP098754">
    <property type="protein sequence ID" value="WIH94115.1"/>
    <property type="molecule type" value="Genomic_DNA"/>
</dbReference>
<keyword evidence="5" id="KW-0547">Nucleotide-binding</keyword>
<dbReference type="Pfam" id="PF12002">
    <property type="entry name" value="MgsA_C"/>
    <property type="match status" value="1"/>
</dbReference>
<dbReference type="SMART" id="SM00382">
    <property type="entry name" value="AAA"/>
    <property type="match status" value="1"/>
</dbReference>
<feature type="domain" description="AAA+ ATPase" evidence="8">
    <location>
        <begin position="51"/>
        <end position="166"/>
    </location>
</feature>
<feature type="coiled-coil region" evidence="7">
    <location>
        <begin position="83"/>
        <end position="110"/>
    </location>
</feature>
<evidence type="ECO:0000256" key="5">
    <source>
        <dbReference type="ARBA" id="ARBA00022741"/>
    </source>
</evidence>
<dbReference type="GO" id="GO:0005524">
    <property type="term" value="F:ATP binding"/>
    <property type="evidence" value="ECO:0007669"/>
    <property type="project" value="UniProtKB-KW"/>
</dbReference>
<protein>
    <recommendedName>
        <fullName evidence="3">Replication-associated recombination protein A</fullName>
    </recommendedName>
</protein>
<organism evidence="9 10">
    <name type="scientific">Brachyspira pilosicoli</name>
    <name type="common">Serpulina pilosicoli</name>
    <dbReference type="NCBI Taxonomy" id="52584"/>
    <lineage>
        <taxon>Bacteria</taxon>
        <taxon>Pseudomonadati</taxon>
        <taxon>Spirochaetota</taxon>
        <taxon>Spirochaetia</taxon>
        <taxon>Brachyspirales</taxon>
        <taxon>Brachyspiraceae</taxon>
        <taxon>Brachyspira</taxon>
    </lineage>
</organism>
<dbReference type="InterPro" id="IPR003593">
    <property type="entry name" value="AAA+_ATPase"/>
</dbReference>
<dbReference type="Gene3D" id="1.10.3710.10">
    <property type="entry name" value="DNA polymerase III clamp loader subunits, C-terminal domain"/>
    <property type="match status" value="1"/>
</dbReference>
<dbReference type="Pfam" id="PF00004">
    <property type="entry name" value="AAA"/>
    <property type="match status" value="1"/>
</dbReference>
<dbReference type="CDD" id="cd00009">
    <property type="entry name" value="AAA"/>
    <property type="match status" value="1"/>
</dbReference>
<comment type="similarity">
    <text evidence="2">Belongs to the AAA ATPase family. RarA/MGS1/WRNIP1 subfamily.</text>
</comment>
<dbReference type="GO" id="GO:0006261">
    <property type="term" value="P:DNA-templated DNA replication"/>
    <property type="evidence" value="ECO:0007669"/>
    <property type="project" value="TreeGrafter"/>
</dbReference>
<keyword evidence="4" id="KW-0235">DNA replication</keyword>
<dbReference type="Gene3D" id="1.20.272.10">
    <property type="match status" value="1"/>
</dbReference>
<evidence type="ECO:0000256" key="1">
    <source>
        <dbReference type="ARBA" id="ARBA00002393"/>
    </source>
</evidence>
<comment type="function">
    <text evidence="1">DNA-dependent ATPase that plays important roles in cellular responses to stalled DNA replication processes.</text>
</comment>
<dbReference type="PANTHER" id="PTHR13779">
    <property type="entry name" value="WERNER HELICASE-INTERACTING PROTEIN 1 FAMILY MEMBER"/>
    <property type="match status" value="1"/>
</dbReference>
<evidence type="ECO:0000256" key="7">
    <source>
        <dbReference type="SAM" id="Coils"/>
    </source>
</evidence>
<dbReference type="FunFam" id="1.20.272.10:FF:000001">
    <property type="entry name" value="Putative AAA family ATPase"/>
    <property type="match status" value="1"/>
</dbReference>
<dbReference type="GO" id="GO:0000731">
    <property type="term" value="P:DNA synthesis involved in DNA repair"/>
    <property type="evidence" value="ECO:0007669"/>
    <property type="project" value="TreeGrafter"/>
</dbReference>
<dbReference type="InterPro" id="IPR051314">
    <property type="entry name" value="AAA_ATPase_RarA/MGS1/WRNIP1"/>
</dbReference>
<accession>A0AAJ6K7F5</accession>
<dbReference type="Gene3D" id="3.40.50.300">
    <property type="entry name" value="P-loop containing nucleotide triphosphate hydrolases"/>
    <property type="match status" value="1"/>
</dbReference>
<dbReference type="Pfam" id="PF16193">
    <property type="entry name" value="AAA_assoc_2"/>
    <property type="match status" value="1"/>
</dbReference>
<dbReference type="FunFam" id="3.40.50.300:FF:000137">
    <property type="entry name" value="Replication-associated recombination protein A"/>
    <property type="match status" value="1"/>
</dbReference>
<dbReference type="InterPro" id="IPR003959">
    <property type="entry name" value="ATPase_AAA_core"/>
</dbReference>
<evidence type="ECO:0000259" key="8">
    <source>
        <dbReference type="SMART" id="SM00382"/>
    </source>
</evidence>
<dbReference type="InterPro" id="IPR027417">
    <property type="entry name" value="P-loop_NTPase"/>
</dbReference>
<sequence>MKSSMFDFTEEDNSFLPMAERMRPTSIEEVYGQKHILSENKTLRKMIDKDKITSMVFFGPPGVGKSTVASIIAKKTKREYIKLNAVLSNVSEIREAIKKAEKNLSNEKKTILFIDEIHRFNKSQQDALLPAVENGTIILIGSTTQNPYFYLTNALLSRIMLFEFKNLEDEDIREAVVNAIKDKRGLGEEDIDVEEKAIDLIVKFSHGDVRKALTYLETSYLATQIDETKERLTITEETVKDVTTKQALNFDEDEHYNTISAFIKSVRGSDPNAAIYYLARMLESGEDPRYIARRLCILAAEDIGLADPNALNIASSLLNIVEFIGMPEGRIPLAEVTIYLALCPKSNSAYNAINKALKDVRNGELYSIPNYLKDNNSASFDRKSNEDYKYPHDYPYHIIKQDYLEKGIRKNYYEAVEIGEERELKKRYEWIIKHIYD</sequence>
<dbReference type="AlphaFoldDB" id="A0AAJ6K7F5"/>
<dbReference type="GO" id="GO:0003677">
    <property type="term" value="F:DNA binding"/>
    <property type="evidence" value="ECO:0007669"/>
    <property type="project" value="InterPro"/>
</dbReference>
<proteinExistence type="inferred from homology"/>
<dbReference type="PANTHER" id="PTHR13779:SF7">
    <property type="entry name" value="ATPASE WRNIP1"/>
    <property type="match status" value="1"/>
</dbReference>
<dbReference type="GO" id="GO:0017116">
    <property type="term" value="F:single-stranded DNA helicase activity"/>
    <property type="evidence" value="ECO:0007669"/>
    <property type="project" value="TreeGrafter"/>
</dbReference>
<reference evidence="9" key="1">
    <citation type="submission" date="2022-06" db="EMBL/GenBank/DDBJ databases">
        <title>Brachyspira pilosicoli from pigs in Switzerland.</title>
        <authorList>
            <person name="Schmitt S."/>
            <person name="Arnold M."/>
            <person name="Rossano A."/>
            <person name="Perreten V."/>
        </authorList>
    </citation>
    <scope>NUCLEOTIDE SEQUENCE</scope>
    <source>
        <strain evidence="9">MEI4028</strain>
    </source>
</reference>
<evidence type="ECO:0000313" key="10">
    <source>
        <dbReference type="Proteomes" id="UP001242021"/>
    </source>
</evidence>
<dbReference type="CDD" id="cd18139">
    <property type="entry name" value="HLD_clamp_RarA"/>
    <property type="match status" value="1"/>
</dbReference>
<gene>
    <name evidence="9" type="ORF">NEH99_07395</name>
</gene>
<evidence type="ECO:0000256" key="4">
    <source>
        <dbReference type="ARBA" id="ARBA00022705"/>
    </source>
</evidence>
<dbReference type="SUPFAM" id="SSF52540">
    <property type="entry name" value="P-loop containing nucleoside triphosphate hydrolases"/>
    <property type="match status" value="1"/>
</dbReference>
<evidence type="ECO:0000256" key="2">
    <source>
        <dbReference type="ARBA" id="ARBA00008959"/>
    </source>
</evidence>
<dbReference type="Proteomes" id="UP001242021">
    <property type="component" value="Chromosome"/>
</dbReference>